<evidence type="ECO:0000313" key="8">
    <source>
        <dbReference type="EMBL" id="CAH4035443.1"/>
    </source>
</evidence>
<evidence type="ECO:0000259" key="7">
    <source>
        <dbReference type="PROSITE" id="PS51457"/>
    </source>
</evidence>
<feature type="region of interest" description="Disordered" evidence="6">
    <location>
        <begin position="368"/>
        <end position="403"/>
    </location>
</feature>
<keyword evidence="9" id="KW-1185">Reference proteome</keyword>
<gene>
    <name evidence="8" type="ORF">PIBRA_LOCUS11510</name>
</gene>
<sequence>MSSKSKIEKWLLADWSTSRSTGSKFSEEAKSLPISTDRNESGNEIDRKEFNVQGQPKKSTASYGNDSGAGGSLPNEDQDYSPSTSSWEPSNGHSDDSDEEVDKENNLRQYLRQISIKRLNKKNMTPVHRPNAVVKVLQEQKLNANQSRKRKHNAIQHLTKSFVTDSTKKTQPKNTMNIHLKNVLEIRDTFQQLFGMINELKIKTMGSIIHETLNNSENTKEKSFDDILSPRSEESNRSDDNVLITNKYSTVGSVSSNEINRDKLQDEWVPIGSGKTLIHKDKYRKVNWKSYTIATRTLLLATFPRRILATHSLTGKRSPAFQNKPAKMCLDPKIVSDVLIEITSKFKVKENLVRSIITTKCADEAKMYKMRSEGKKKNSKARQSSSDHEDVPLQCLKKEKNSK</sequence>
<dbReference type="PANTHER" id="PTHR35346">
    <property type="entry name" value="BEN DOMAIN-CONTAINING PROTEIN 6"/>
    <property type="match status" value="1"/>
</dbReference>
<keyword evidence="4" id="KW-0804">Transcription</keyword>
<evidence type="ECO:0000256" key="3">
    <source>
        <dbReference type="ARBA" id="ARBA00023015"/>
    </source>
</evidence>
<dbReference type="PROSITE" id="PS51457">
    <property type="entry name" value="BEN"/>
    <property type="match status" value="1"/>
</dbReference>
<dbReference type="SMART" id="SM01025">
    <property type="entry name" value="BEN"/>
    <property type="match status" value="1"/>
</dbReference>
<feature type="compositionally biased region" description="Polar residues" evidence="6">
    <location>
        <begin position="80"/>
        <end position="92"/>
    </location>
</feature>
<feature type="domain" description="BEN" evidence="7">
    <location>
        <begin position="272"/>
        <end position="368"/>
    </location>
</feature>
<dbReference type="EMBL" id="CALOZG010000042">
    <property type="protein sequence ID" value="CAH4035443.1"/>
    <property type="molecule type" value="Genomic_DNA"/>
</dbReference>
<evidence type="ECO:0000256" key="5">
    <source>
        <dbReference type="ARBA" id="ARBA00023242"/>
    </source>
</evidence>
<evidence type="ECO:0000256" key="6">
    <source>
        <dbReference type="SAM" id="MobiDB-lite"/>
    </source>
</evidence>
<evidence type="ECO:0000256" key="2">
    <source>
        <dbReference type="ARBA" id="ARBA00022491"/>
    </source>
</evidence>
<protein>
    <recommendedName>
        <fullName evidence="7">BEN domain-containing protein</fullName>
    </recommendedName>
</protein>
<evidence type="ECO:0000313" key="9">
    <source>
        <dbReference type="Proteomes" id="UP001152562"/>
    </source>
</evidence>
<accession>A0A9P0XHV6</accession>
<dbReference type="InterPro" id="IPR018379">
    <property type="entry name" value="BEN_domain"/>
</dbReference>
<keyword evidence="2" id="KW-0678">Repressor</keyword>
<dbReference type="GO" id="GO:0003677">
    <property type="term" value="F:DNA binding"/>
    <property type="evidence" value="ECO:0007669"/>
    <property type="project" value="InterPro"/>
</dbReference>
<organism evidence="8 9">
    <name type="scientific">Pieris brassicae</name>
    <name type="common">White butterfly</name>
    <name type="synonym">Large white butterfly</name>
    <dbReference type="NCBI Taxonomy" id="7116"/>
    <lineage>
        <taxon>Eukaryota</taxon>
        <taxon>Metazoa</taxon>
        <taxon>Ecdysozoa</taxon>
        <taxon>Arthropoda</taxon>
        <taxon>Hexapoda</taxon>
        <taxon>Insecta</taxon>
        <taxon>Pterygota</taxon>
        <taxon>Neoptera</taxon>
        <taxon>Endopterygota</taxon>
        <taxon>Lepidoptera</taxon>
        <taxon>Glossata</taxon>
        <taxon>Ditrysia</taxon>
        <taxon>Papilionoidea</taxon>
        <taxon>Pieridae</taxon>
        <taxon>Pierinae</taxon>
        <taxon>Pieris</taxon>
    </lineage>
</organism>
<keyword evidence="5" id="KW-0539">Nucleus</keyword>
<feature type="compositionally biased region" description="Basic and acidic residues" evidence="6">
    <location>
        <begin position="385"/>
        <end position="403"/>
    </location>
</feature>
<dbReference type="AlphaFoldDB" id="A0A9P0XHV6"/>
<name>A0A9P0XHV6_PIEBR</name>
<dbReference type="GO" id="GO:0045746">
    <property type="term" value="P:negative regulation of Notch signaling pathway"/>
    <property type="evidence" value="ECO:0007669"/>
    <property type="project" value="InterPro"/>
</dbReference>
<proteinExistence type="predicted"/>
<comment type="subcellular location">
    <subcellularLocation>
        <location evidence="1">Nucleus</location>
    </subcellularLocation>
</comment>
<comment type="caution">
    <text evidence="8">The sequence shown here is derived from an EMBL/GenBank/DDBJ whole genome shotgun (WGS) entry which is preliminary data.</text>
</comment>
<dbReference type="GO" id="GO:0005634">
    <property type="term" value="C:nucleus"/>
    <property type="evidence" value="ECO:0007669"/>
    <property type="project" value="UniProtKB-SubCell"/>
</dbReference>
<dbReference type="GO" id="GO:0045666">
    <property type="term" value="P:positive regulation of neuron differentiation"/>
    <property type="evidence" value="ECO:0007669"/>
    <property type="project" value="InterPro"/>
</dbReference>
<feature type="region of interest" description="Disordered" evidence="6">
    <location>
        <begin position="17"/>
        <end position="103"/>
    </location>
</feature>
<dbReference type="Proteomes" id="UP001152562">
    <property type="component" value="Unassembled WGS sequence"/>
</dbReference>
<feature type="compositionally biased region" description="Polar residues" evidence="6">
    <location>
        <begin position="52"/>
        <end position="65"/>
    </location>
</feature>
<keyword evidence="3" id="KW-0805">Transcription regulation</keyword>
<dbReference type="PANTHER" id="PTHR35346:SF1">
    <property type="entry name" value="BEN DOMAIN-CONTAINING PROTEIN 6"/>
    <property type="match status" value="1"/>
</dbReference>
<dbReference type="Pfam" id="PF10523">
    <property type="entry name" value="BEN"/>
    <property type="match status" value="1"/>
</dbReference>
<reference evidence="8" key="1">
    <citation type="submission" date="2022-05" db="EMBL/GenBank/DDBJ databases">
        <authorList>
            <person name="Okamura Y."/>
        </authorList>
    </citation>
    <scope>NUCLEOTIDE SEQUENCE</scope>
</reference>
<dbReference type="Gene3D" id="1.10.10.2590">
    <property type="entry name" value="BEN domain"/>
    <property type="match status" value="1"/>
</dbReference>
<dbReference type="GO" id="GO:0003714">
    <property type="term" value="F:transcription corepressor activity"/>
    <property type="evidence" value="ECO:0007669"/>
    <property type="project" value="InterPro"/>
</dbReference>
<evidence type="ECO:0000256" key="1">
    <source>
        <dbReference type="ARBA" id="ARBA00004123"/>
    </source>
</evidence>
<evidence type="ECO:0000256" key="4">
    <source>
        <dbReference type="ARBA" id="ARBA00023163"/>
    </source>
</evidence>
<feature type="region of interest" description="Disordered" evidence="6">
    <location>
        <begin position="219"/>
        <end position="239"/>
    </location>
</feature>
<dbReference type="InterPro" id="IPR037496">
    <property type="entry name" value="BEND6-like"/>
</dbReference>
<feature type="compositionally biased region" description="Basic and acidic residues" evidence="6">
    <location>
        <begin position="37"/>
        <end position="50"/>
    </location>
</feature>